<dbReference type="InterPro" id="IPR050156">
    <property type="entry name" value="TC-AMP_synthase_SUA5"/>
</dbReference>
<gene>
    <name evidence="13" type="ORF">VB738_16140</name>
</gene>
<comment type="caution">
    <text evidence="13">The sequence shown here is derived from an EMBL/GenBank/DDBJ whole genome shotgun (WGS) entry which is preliminary data.</text>
</comment>
<organism evidence="13 14">
    <name type="scientific">Cyanobium gracile UHCC 0139</name>
    <dbReference type="NCBI Taxonomy" id="3110308"/>
    <lineage>
        <taxon>Bacteria</taxon>
        <taxon>Bacillati</taxon>
        <taxon>Cyanobacteriota</taxon>
        <taxon>Cyanophyceae</taxon>
        <taxon>Synechococcales</taxon>
        <taxon>Prochlorococcaceae</taxon>
        <taxon>Cyanobium</taxon>
    </lineage>
</organism>
<dbReference type="InterPro" id="IPR017945">
    <property type="entry name" value="DHBP_synth_RibB-like_a/b_dom"/>
</dbReference>
<dbReference type="Pfam" id="PF01300">
    <property type="entry name" value="Sua5_yciO_yrdC"/>
    <property type="match status" value="1"/>
</dbReference>
<evidence type="ECO:0000256" key="10">
    <source>
        <dbReference type="ARBA" id="ARBA00029774"/>
    </source>
</evidence>
<comment type="subcellular location">
    <subcellularLocation>
        <location evidence="1">Cytoplasm</location>
    </subcellularLocation>
</comment>
<dbReference type="PROSITE" id="PS51163">
    <property type="entry name" value="YRDC"/>
    <property type="match status" value="1"/>
</dbReference>
<evidence type="ECO:0000256" key="2">
    <source>
        <dbReference type="ARBA" id="ARBA00007663"/>
    </source>
</evidence>
<keyword evidence="7 13" id="KW-0548">Nucleotidyltransferase</keyword>
<comment type="catalytic activity">
    <reaction evidence="11">
        <text>L-threonine + hydrogencarbonate + ATP = L-threonylcarbamoyladenylate + diphosphate + H2O</text>
        <dbReference type="Rhea" id="RHEA:36407"/>
        <dbReference type="ChEBI" id="CHEBI:15377"/>
        <dbReference type="ChEBI" id="CHEBI:17544"/>
        <dbReference type="ChEBI" id="CHEBI:30616"/>
        <dbReference type="ChEBI" id="CHEBI:33019"/>
        <dbReference type="ChEBI" id="CHEBI:57926"/>
        <dbReference type="ChEBI" id="CHEBI:73682"/>
        <dbReference type="EC" id="2.7.7.87"/>
    </reaction>
</comment>
<dbReference type="GO" id="GO:0061710">
    <property type="term" value="F:L-threonylcarbamoyladenylate synthase"/>
    <property type="evidence" value="ECO:0007669"/>
    <property type="project" value="UniProtKB-EC"/>
</dbReference>
<accession>A0ABU5RYC6</accession>
<evidence type="ECO:0000256" key="4">
    <source>
        <dbReference type="ARBA" id="ARBA00022490"/>
    </source>
</evidence>
<keyword evidence="5 13" id="KW-0808">Transferase</keyword>
<name>A0ABU5RYC6_9CYAN</name>
<keyword evidence="6" id="KW-0819">tRNA processing</keyword>
<evidence type="ECO:0000256" key="6">
    <source>
        <dbReference type="ARBA" id="ARBA00022694"/>
    </source>
</evidence>
<evidence type="ECO:0000256" key="5">
    <source>
        <dbReference type="ARBA" id="ARBA00022679"/>
    </source>
</evidence>
<evidence type="ECO:0000256" key="9">
    <source>
        <dbReference type="ARBA" id="ARBA00022840"/>
    </source>
</evidence>
<keyword evidence="14" id="KW-1185">Reference proteome</keyword>
<dbReference type="RefSeq" id="WP_323306713.1">
    <property type="nucleotide sequence ID" value="NZ_JAYGHX010000017.1"/>
</dbReference>
<evidence type="ECO:0000256" key="3">
    <source>
        <dbReference type="ARBA" id="ARBA00012584"/>
    </source>
</evidence>
<evidence type="ECO:0000313" key="13">
    <source>
        <dbReference type="EMBL" id="MEA5392793.1"/>
    </source>
</evidence>
<proteinExistence type="inferred from homology"/>
<keyword evidence="9" id="KW-0067">ATP-binding</keyword>
<evidence type="ECO:0000313" key="14">
    <source>
        <dbReference type="Proteomes" id="UP001304461"/>
    </source>
</evidence>
<evidence type="ECO:0000256" key="7">
    <source>
        <dbReference type="ARBA" id="ARBA00022695"/>
    </source>
</evidence>
<dbReference type="EC" id="2.7.7.87" evidence="3"/>
<evidence type="ECO:0000256" key="1">
    <source>
        <dbReference type="ARBA" id="ARBA00004496"/>
    </source>
</evidence>
<keyword evidence="4" id="KW-0963">Cytoplasm</keyword>
<dbReference type="PANTHER" id="PTHR17490">
    <property type="entry name" value="SUA5"/>
    <property type="match status" value="1"/>
</dbReference>
<evidence type="ECO:0000256" key="11">
    <source>
        <dbReference type="ARBA" id="ARBA00048366"/>
    </source>
</evidence>
<dbReference type="EMBL" id="JAYGHX010000017">
    <property type="protein sequence ID" value="MEA5392793.1"/>
    <property type="molecule type" value="Genomic_DNA"/>
</dbReference>
<feature type="domain" description="YrdC-like" evidence="12">
    <location>
        <begin position="1"/>
        <end position="189"/>
    </location>
</feature>
<evidence type="ECO:0000256" key="8">
    <source>
        <dbReference type="ARBA" id="ARBA00022741"/>
    </source>
</evidence>
<evidence type="ECO:0000259" key="12">
    <source>
        <dbReference type="PROSITE" id="PS51163"/>
    </source>
</evidence>
<dbReference type="Gene3D" id="3.90.870.10">
    <property type="entry name" value="DHBP synthase"/>
    <property type="match status" value="1"/>
</dbReference>
<protein>
    <recommendedName>
        <fullName evidence="10">L-threonylcarbamoyladenylate synthase</fullName>
        <ecNumber evidence="3">2.7.7.87</ecNumber>
    </recommendedName>
    <alternativeName>
        <fullName evidence="10">L-threonylcarbamoyladenylate synthase</fullName>
    </alternativeName>
</protein>
<dbReference type="SUPFAM" id="SSF55821">
    <property type="entry name" value="YrdC/RibB"/>
    <property type="match status" value="1"/>
</dbReference>
<dbReference type="Proteomes" id="UP001304461">
    <property type="component" value="Unassembled WGS sequence"/>
</dbReference>
<dbReference type="PANTHER" id="PTHR17490:SF16">
    <property type="entry name" value="THREONYLCARBAMOYL-AMP SYNTHASE"/>
    <property type="match status" value="1"/>
</dbReference>
<dbReference type="InterPro" id="IPR006070">
    <property type="entry name" value="Sua5-like_dom"/>
</dbReference>
<comment type="similarity">
    <text evidence="2">Belongs to the SUA5 family.</text>
</comment>
<reference evidence="13 14" key="1">
    <citation type="submission" date="2023-12" db="EMBL/GenBank/DDBJ databases">
        <title>Baltic Sea Cyanobacteria.</title>
        <authorList>
            <person name="Delbaje E."/>
            <person name="Fewer D.P."/>
            <person name="Shishido T.K."/>
        </authorList>
    </citation>
    <scope>NUCLEOTIDE SEQUENCE [LARGE SCALE GENOMIC DNA]</scope>
    <source>
        <strain evidence="13 14">UHCC 0139</strain>
    </source>
</reference>
<keyword evidence="8" id="KW-0547">Nucleotide-binding</keyword>
<sequence length="197" mass="20625">MNEPAHLARCLAAGEAVLFPTDTLPALACRPETAGLLWRLKQRPADKPLILMGADLPQLIAVLAVPWQAAWLEQARRSWPGAVTLVLPITGALTDHLHPGGTSLGLRVPACERARELLRLSGPLATTSANRSGQPAATTAAEAARQFPGLALLEPLPWPPGSGQASTVLAWRGEERRDDPWAVLRSGATPAAGAGGA</sequence>